<keyword evidence="2" id="KW-1185">Reference proteome</keyword>
<accession>A0ABQ7I312</accession>
<dbReference type="EMBL" id="SBIQ01000001">
    <property type="protein sequence ID" value="KAF7684794.1"/>
    <property type="molecule type" value="Genomic_DNA"/>
</dbReference>
<proteinExistence type="predicted"/>
<protein>
    <submittedName>
        <fullName evidence="1">Uncharacterized protein</fullName>
    </submittedName>
</protein>
<comment type="caution">
    <text evidence="1">The sequence shown here is derived from an EMBL/GenBank/DDBJ whole genome shotgun (WGS) entry which is preliminary data.</text>
</comment>
<name>A0ABQ7I312_9MICR</name>
<evidence type="ECO:0000313" key="1">
    <source>
        <dbReference type="EMBL" id="KAF7684794.1"/>
    </source>
</evidence>
<dbReference type="Proteomes" id="UP001516464">
    <property type="component" value="Unassembled WGS sequence"/>
</dbReference>
<reference evidence="1 2" key="1">
    <citation type="submission" date="2019-01" db="EMBL/GenBank/DDBJ databases">
        <title>Genomes sequencing and comparative genomics of infectious freshwater microsporidia, Cucumispora dikerogammari and Thelohania contejeani.</title>
        <authorList>
            <person name="Cormier A."/>
            <person name="Giraud I."/>
            <person name="Wattier R."/>
            <person name="Teixeira M."/>
            <person name="Grandjean F."/>
            <person name="Rigaud T."/>
            <person name="Cordaux R."/>
        </authorList>
    </citation>
    <scope>NUCLEOTIDE SEQUENCE [LARGE SCALE GENOMIC DNA]</scope>
    <source>
        <strain evidence="1">T1</strain>
        <tissue evidence="1">Spores</tissue>
    </source>
</reference>
<gene>
    <name evidence="1" type="ORF">TCON_0031</name>
</gene>
<evidence type="ECO:0000313" key="2">
    <source>
        <dbReference type="Proteomes" id="UP001516464"/>
    </source>
</evidence>
<organism evidence="1 2">
    <name type="scientific">Astathelohania contejeani</name>
    <dbReference type="NCBI Taxonomy" id="164912"/>
    <lineage>
        <taxon>Eukaryota</taxon>
        <taxon>Fungi</taxon>
        <taxon>Fungi incertae sedis</taxon>
        <taxon>Microsporidia</taxon>
        <taxon>Astathelohaniidae</taxon>
        <taxon>Astathelohania</taxon>
    </lineage>
</organism>
<sequence length="122" mass="14698">MSKICCHSVQEVVENEKDEIRVDTRIRTYILINHNRPDIFIYDKTINEIVLTEMERVRIISKLWTSKKRKYDLLSNEMGLLYKTKTIPYVITWDGMLTKYHKSYLKELNINSLLKHTFNLPY</sequence>